<organism evidence="12 13">
    <name type="scientific">Acinetobacter defluvii</name>
    <dbReference type="NCBI Taxonomy" id="1871111"/>
    <lineage>
        <taxon>Bacteria</taxon>
        <taxon>Pseudomonadati</taxon>
        <taxon>Pseudomonadota</taxon>
        <taxon>Gammaproteobacteria</taxon>
        <taxon>Moraxellales</taxon>
        <taxon>Moraxellaceae</taxon>
        <taxon>Acinetobacter</taxon>
    </lineage>
</organism>
<dbReference type="EC" id="2.1.1.63" evidence="3"/>
<evidence type="ECO:0000313" key="13">
    <source>
        <dbReference type="Proteomes" id="UP000245977"/>
    </source>
</evidence>
<dbReference type="Pfam" id="PF01035">
    <property type="entry name" value="DNA_binding_1"/>
    <property type="match status" value="1"/>
</dbReference>
<dbReference type="STRING" id="1871111.GCA_001704615_02661"/>
<keyword evidence="6" id="KW-0227">DNA damage</keyword>
<dbReference type="SMART" id="SM00342">
    <property type="entry name" value="HTH_ARAC"/>
    <property type="match status" value="1"/>
</dbReference>
<evidence type="ECO:0000256" key="1">
    <source>
        <dbReference type="ARBA" id="ARBA00001286"/>
    </source>
</evidence>
<keyword evidence="4 12" id="KW-0489">Methyltransferase</keyword>
<dbReference type="GO" id="GO:0006281">
    <property type="term" value="P:DNA repair"/>
    <property type="evidence" value="ECO:0007669"/>
    <property type="project" value="UniProtKB-KW"/>
</dbReference>
<dbReference type="InterPro" id="IPR018060">
    <property type="entry name" value="HTH_AraC"/>
</dbReference>
<name>A0A2S2FG84_9GAMM</name>
<evidence type="ECO:0000256" key="4">
    <source>
        <dbReference type="ARBA" id="ARBA00022603"/>
    </source>
</evidence>
<evidence type="ECO:0000256" key="8">
    <source>
        <dbReference type="ARBA" id="ARBA00023163"/>
    </source>
</evidence>
<dbReference type="SUPFAM" id="SSF46689">
    <property type="entry name" value="Homeodomain-like"/>
    <property type="match status" value="2"/>
</dbReference>
<keyword evidence="13" id="KW-1185">Reference proteome</keyword>
<evidence type="ECO:0000256" key="6">
    <source>
        <dbReference type="ARBA" id="ARBA00022763"/>
    </source>
</evidence>
<dbReference type="EMBL" id="CP029397">
    <property type="protein sequence ID" value="AWL29983.1"/>
    <property type="molecule type" value="Genomic_DNA"/>
</dbReference>
<accession>A0A2S2FG84</accession>
<dbReference type="NCBIfam" id="TIGR00589">
    <property type="entry name" value="ogt"/>
    <property type="match status" value="1"/>
</dbReference>
<dbReference type="InterPro" id="IPR036388">
    <property type="entry name" value="WH-like_DNA-bd_sf"/>
</dbReference>
<keyword evidence="9" id="KW-0234">DNA repair</keyword>
<sequence>MQKQMQFERIAQAIEYIQNNFKDQPNLDEVAKHIHLSSAHFQRLFTEWAGTSPKKFLQFISLQYAKNILKHQQELSILDATFATGLSSPSRLHDLFIQIEGMTPAEYKNGGANLHIEYHFAATPFGEVLIASTAKGICAMNFVEQRELALQQLKAQFPNAAFLVQKNDLQNSALAIFKLTEHEQVQALPQIKLHLKGTAFQLKVWECLLKIPKGQLSSYGNIAELLGNPKASRAVGTAIGNNPVAFLIPCHRVIQATGVLGEYHWGKARKTAIIGWEGAQSGAKY</sequence>
<evidence type="ECO:0000256" key="2">
    <source>
        <dbReference type="ARBA" id="ARBA00008711"/>
    </source>
</evidence>
<evidence type="ECO:0000256" key="10">
    <source>
        <dbReference type="ARBA" id="ARBA00049348"/>
    </source>
</evidence>
<dbReference type="PROSITE" id="PS01124">
    <property type="entry name" value="HTH_ARAC_FAMILY_2"/>
    <property type="match status" value="1"/>
</dbReference>
<comment type="catalytic activity">
    <reaction evidence="1">
        <text>a 4-O-methyl-thymidine in DNA + L-cysteinyl-[protein] = a thymidine in DNA + S-methyl-L-cysteinyl-[protein]</text>
        <dbReference type="Rhea" id="RHEA:53428"/>
        <dbReference type="Rhea" id="RHEA-COMP:10131"/>
        <dbReference type="Rhea" id="RHEA-COMP:10132"/>
        <dbReference type="Rhea" id="RHEA-COMP:13555"/>
        <dbReference type="Rhea" id="RHEA-COMP:13556"/>
        <dbReference type="ChEBI" id="CHEBI:29950"/>
        <dbReference type="ChEBI" id="CHEBI:82612"/>
        <dbReference type="ChEBI" id="CHEBI:137386"/>
        <dbReference type="ChEBI" id="CHEBI:137387"/>
        <dbReference type="EC" id="2.1.1.63"/>
    </reaction>
</comment>
<evidence type="ECO:0000313" key="12">
    <source>
        <dbReference type="EMBL" id="AWL29983.1"/>
    </source>
</evidence>
<comment type="catalytic activity">
    <reaction evidence="10">
        <text>a 6-O-methyl-2'-deoxyguanosine in DNA + L-cysteinyl-[protein] = S-methyl-L-cysteinyl-[protein] + a 2'-deoxyguanosine in DNA</text>
        <dbReference type="Rhea" id="RHEA:24000"/>
        <dbReference type="Rhea" id="RHEA-COMP:10131"/>
        <dbReference type="Rhea" id="RHEA-COMP:10132"/>
        <dbReference type="Rhea" id="RHEA-COMP:11367"/>
        <dbReference type="Rhea" id="RHEA-COMP:11368"/>
        <dbReference type="ChEBI" id="CHEBI:29950"/>
        <dbReference type="ChEBI" id="CHEBI:82612"/>
        <dbReference type="ChEBI" id="CHEBI:85445"/>
        <dbReference type="ChEBI" id="CHEBI:85448"/>
        <dbReference type="EC" id="2.1.1.63"/>
    </reaction>
</comment>
<dbReference type="PANTHER" id="PTHR10815:SF13">
    <property type="entry name" value="METHYLATED-DNA--PROTEIN-CYSTEINE METHYLTRANSFERASE"/>
    <property type="match status" value="1"/>
</dbReference>
<dbReference type="RefSeq" id="WP_065993520.1">
    <property type="nucleotide sequence ID" value="NZ_CP029397.2"/>
</dbReference>
<evidence type="ECO:0000256" key="9">
    <source>
        <dbReference type="ARBA" id="ARBA00023204"/>
    </source>
</evidence>
<feature type="domain" description="HTH araC/xylS-type" evidence="11">
    <location>
        <begin position="11"/>
        <end position="110"/>
    </location>
</feature>
<evidence type="ECO:0000256" key="3">
    <source>
        <dbReference type="ARBA" id="ARBA00011918"/>
    </source>
</evidence>
<dbReference type="InterPro" id="IPR001497">
    <property type="entry name" value="MethylDNA_cys_MeTrfase_AS"/>
</dbReference>
<comment type="similarity">
    <text evidence="2">Belongs to the MGMT family.</text>
</comment>
<reference evidence="12" key="1">
    <citation type="submission" date="2019-08" db="EMBL/GenBank/DDBJ databases">
        <title>The complete genome of Acinetobacter defluvii strain WCHAD010030.</title>
        <authorList>
            <person name="Hu Y."/>
            <person name="Qin J."/>
            <person name="Feng Y."/>
            <person name="Zong Z."/>
        </authorList>
    </citation>
    <scope>NUCLEOTIDE SEQUENCE</scope>
    <source>
        <strain evidence="12">WCHA30</strain>
    </source>
</reference>
<dbReference type="GO" id="GO:0003908">
    <property type="term" value="F:methylated-DNA-[protein]-cysteine S-methyltransferase activity"/>
    <property type="evidence" value="ECO:0007669"/>
    <property type="project" value="UniProtKB-EC"/>
</dbReference>
<dbReference type="GO" id="GO:0032259">
    <property type="term" value="P:methylation"/>
    <property type="evidence" value="ECO:0007669"/>
    <property type="project" value="UniProtKB-KW"/>
</dbReference>
<dbReference type="PROSITE" id="PS00374">
    <property type="entry name" value="MGMT"/>
    <property type="match status" value="1"/>
</dbReference>
<dbReference type="SUPFAM" id="SSF46767">
    <property type="entry name" value="Methylated DNA-protein cysteine methyltransferase, C-terminal domain"/>
    <property type="match status" value="1"/>
</dbReference>
<gene>
    <name evidence="12" type="ORF">DJ533_16135</name>
</gene>
<dbReference type="InterPro" id="IPR036631">
    <property type="entry name" value="MGMT_N_sf"/>
</dbReference>
<dbReference type="InterPro" id="IPR014048">
    <property type="entry name" value="MethylDNA_cys_MeTrfase_DNA-bd"/>
</dbReference>
<dbReference type="GO" id="GO:0043565">
    <property type="term" value="F:sequence-specific DNA binding"/>
    <property type="evidence" value="ECO:0007669"/>
    <property type="project" value="InterPro"/>
</dbReference>
<keyword evidence="8" id="KW-0804">Transcription</keyword>
<dbReference type="PANTHER" id="PTHR10815">
    <property type="entry name" value="METHYLATED-DNA--PROTEIN-CYSTEINE METHYLTRANSFERASE"/>
    <property type="match status" value="1"/>
</dbReference>
<proteinExistence type="inferred from homology"/>
<protein>
    <recommendedName>
        <fullName evidence="3">methylated-DNA--[protein]-cysteine S-methyltransferase</fullName>
        <ecNumber evidence="3">2.1.1.63</ecNumber>
    </recommendedName>
</protein>
<keyword evidence="7" id="KW-0805">Transcription regulation</keyword>
<evidence type="ECO:0000256" key="7">
    <source>
        <dbReference type="ARBA" id="ARBA00023015"/>
    </source>
</evidence>
<dbReference type="AlphaFoldDB" id="A0A2S2FG84"/>
<dbReference type="Gene3D" id="3.30.160.70">
    <property type="entry name" value="Methylated DNA-protein cysteine methyltransferase domain"/>
    <property type="match status" value="1"/>
</dbReference>
<dbReference type="InterPro" id="IPR036217">
    <property type="entry name" value="MethylDNA_cys_MeTrfase_DNAb"/>
</dbReference>
<dbReference type="Gene3D" id="1.10.10.10">
    <property type="entry name" value="Winged helix-like DNA-binding domain superfamily/Winged helix DNA-binding domain"/>
    <property type="match status" value="1"/>
</dbReference>
<dbReference type="Proteomes" id="UP000245977">
    <property type="component" value="Chromosome"/>
</dbReference>
<dbReference type="InterPro" id="IPR009057">
    <property type="entry name" value="Homeodomain-like_sf"/>
</dbReference>
<dbReference type="CDD" id="cd06445">
    <property type="entry name" value="ATase"/>
    <property type="match status" value="1"/>
</dbReference>
<dbReference type="SUPFAM" id="SSF53155">
    <property type="entry name" value="Methylated DNA-protein cysteine methyltransferase domain"/>
    <property type="match status" value="1"/>
</dbReference>
<dbReference type="OrthoDB" id="9802228at2"/>
<keyword evidence="5 12" id="KW-0808">Transferase</keyword>
<dbReference type="Pfam" id="PF12833">
    <property type="entry name" value="HTH_18"/>
    <property type="match status" value="1"/>
</dbReference>
<dbReference type="Gene3D" id="1.10.10.60">
    <property type="entry name" value="Homeodomain-like"/>
    <property type="match status" value="1"/>
</dbReference>
<dbReference type="FunFam" id="1.10.10.10:FF:000214">
    <property type="entry name" value="Methylated-DNA--protein-cysteine methyltransferase"/>
    <property type="match status" value="1"/>
</dbReference>
<evidence type="ECO:0000259" key="11">
    <source>
        <dbReference type="PROSITE" id="PS01124"/>
    </source>
</evidence>
<dbReference type="GO" id="GO:0003700">
    <property type="term" value="F:DNA-binding transcription factor activity"/>
    <property type="evidence" value="ECO:0007669"/>
    <property type="project" value="InterPro"/>
</dbReference>
<dbReference type="KEGG" id="adv:DJ533_16135"/>
<evidence type="ECO:0000256" key="5">
    <source>
        <dbReference type="ARBA" id="ARBA00022679"/>
    </source>
</evidence>